<dbReference type="CDD" id="cd01647">
    <property type="entry name" value="RT_LTR"/>
    <property type="match status" value="1"/>
</dbReference>
<dbReference type="PROSITE" id="PS50878">
    <property type="entry name" value="RT_POL"/>
    <property type="match status" value="1"/>
</dbReference>
<evidence type="ECO:0000313" key="2">
    <source>
        <dbReference type="EMBL" id="KAL0427272.1"/>
    </source>
</evidence>
<dbReference type="InterPro" id="IPR043502">
    <property type="entry name" value="DNA/RNA_pol_sf"/>
</dbReference>
<dbReference type="Pfam" id="PF00078">
    <property type="entry name" value="RVT_1"/>
    <property type="match status" value="1"/>
</dbReference>
<dbReference type="InterPro" id="IPR053134">
    <property type="entry name" value="RNA-dir_DNA_polymerase"/>
</dbReference>
<organism evidence="2">
    <name type="scientific">Sesamum latifolium</name>
    <dbReference type="NCBI Taxonomy" id="2727402"/>
    <lineage>
        <taxon>Eukaryota</taxon>
        <taxon>Viridiplantae</taxon>
        <taxon>Streptophyta</taxon>
        <taxon>Embryophyta</taxon>
        <taxon>Tracheophyta</taxon>
        <taxon>Spermatophyta</taxon>
        <taxon>Magnoliopsida</taxon>
        <taxon>eudicotyledons</taxon>
        <taxon>Gunneridae</taxon>
        <taxon>Pentapetalae</taxon>
        <taxon>asterids</taxon>
        <taxon>lamiids</taxon>
        <taxon>Lamiales</taxon>
        <taxon>Pedaliaceae</taxon>
        <taxon>Sesamum</taxon>
    </lineage>
</organism>
<accession>A0AAW2VD02</accession>
<dbReference type="AlphaFoldDB" id="A0AAW2VD02"/>
<dbReference type="Gene3D" id="3.30.70.270">
    <property type="match status" value="2"/>
</dbReference>
<feature type="domain" description="Reverse transcriptase" evidence="1">
    <location>
        <begin position="1"/>
        <end position="82"/>
    </location>
</feature>
<gene>
    <name evidence="2" type="ORF">Slati_2902000</name>
</gene>
<dbReference type="PANTHER" id="PTHR24559:SF430">
    <property type="entry name" value="RNA-DIRECTED DNA POLYMERASE"/>
    <property type="match status" value="1"/>
</dbReference>
<comment type="caution">
    <text evidence="2">The sequence shown here is derived from an EMBL/GenBank/DDBJ whole genome shotgun (WGS) entry which is preliminary data.</text>
</comment>
<proteinExistence type="predicted"/>
<dbReference type="SUPFAM" id="SSF56672">
    <property type="entry name" value="DNA/RNA polymerases"/>
    <property type="match status" value="1"/>
</dbReference>
<protein>
    <submittedName>
        <fullName evidence="2">Retrovirus-related Pol polyprotein from transposon.6</fullName>
    </submittedName>
</protein>
<name>A0AAW2VD02_9LAMI</name>
<evidence type="ECO:0000259" key="1">
    <source>
        <dbReference type="PROSITE" id="PS50878"/>
    </source>
</evidence>
<reference evidence="2" key="2">
    <citation type="journal article" date="2024" name="Plant">
        <title>Genomic evolution and insights into agronomic trait innovations of Sesamum species.</title>
        <authorList>
            <person name="Miao H."/>
            <person name="Wang L."/>
            <person name="Qu L."/>
            <person name="Liu H."/>
            <person name="Sun Y."/>
            <person name="Le M."/>
            <person name="Wang Q."/>
            <person name="Wei S."/>
            <person name="Zheng Y."/>
            <person name="Lin W."/>
            <person name="Duan Y."/>
            <person name="Cao H."/>
            <person name="Xiong S."/>
            <person name="Wang X."/>
            <person name="Wei L."/>
            <person name="Li C."/>
            <person name="Ma Q."/>
            <person name="Ju M."/>
            <person name="Zhao R."/>
            <person name="Li G."/>
            <person name="Mu C."/>
            <person name="Tian Q."/>
            <person name="Mei H."/>
            <person name="Zhang T."/>
            <person name="Gao T."/>
            <person name="Zhang H."/>
        </authorList>
    </citation>
    <scope>NUCLEOTIDE SEQUENCE</scope>
    <source>
        <strain evidence="2">KEN1</strain>
    </source>
</reference>
<reference evidence="2" key="1">
    <citation type="submission" date="2020-06" db="EMBL/GenBank/DDBJ databases">
        <authorList>
            <person name="Li T."/>
            <person name="Hu X."/>
            <person name="Zhang T."/>
            <person name="Song X."/>
            <person name="Zhang H."/>
            <person name="Dai N."/>
            <person name="Sheng W."/>
            <person name="Hou X."/>
            <person name="Wei L."/>
        </authorList>
    </citation>
    <scope>NUCLEOTIDE SEQUENCE</scope>
    <source>
        <strain evidence="2">KEN1</strain>
        <tissue evidence="2">Leaf</tissue>
    </source>
</reference>
<dbReference type="EMBL" id="JACGWN010000010">
    <property type="protein sequence ID" value="KAL0427272.1"/>
    <property type="molecule type" value="Genomic_DNA"/>
</dbReference>
<dbReference type="InterPro" id="IPR000477">
    <property type="entry name" value="RT_dom"/>
</dbReference>
<sequence>MPFRLKNASATYRRLVDYMFREQLGRNMEVYVDDMLVKSLQMDQHITNLAETFNILRKYRMKLNPAKCAFGVRSGRFLGYMVIEKGFEVNIDKIQAIQEIKSPANLNEVQKLAGRITALSRFISRSAELNLLFLKALRKNKSFAWDEACQ</sequence>
<dbReference type="PANTHER" id="PTHR24559">
    <property type="entry name" value="TRANSPOSON TY3-I GAG-POL POLYPROTEIN"/>
    <property type="match status" value="1"/>
</dbReference>
<dbReference type="InterPro" id="IPR043128">
    <property type="entry name" value="Rev_trsase/Diguanyl_cyclase"/>
</dbReference>